<dbReference type="AlphaFoldDB" id="A0ABD3ET23"/>
<proteinExistence type="predicted"/>
<dbReference type="Proteomes" id="UP001632037">
    <property type="component" value="Unassembled WGS sequence"/>
</dbReference>
<reference evidence="1 2" key="1">
    <citation type="submission" date="2024-09" db="EMBL/GenBank/DDBJ databases">
        <title>Genome sequencing and assembly of Phytophthora oleae, isolate VK10A, causative agent of rot of olive drupes.</title>
        <authorList>
            <person name="Conti Taguali S."/>
            <person name="Riolo M."/>
            <person name="La Spada F."/>
            <person name="Cacciola S.O."/>
            <person name="Dionisio G."/>
        </authorList>
    </citation>
    <scope>NUCLEOTIDE SEQUENCE [LARGE SCALE GENOMIC DNA]</scope>
    <source>
        <strain evidence="1 2">VK10A</strain>
    </source>
</reference>
<accession>A0ABD3ET23</accession>
<sequence length="169" mass="19186">MLRLNKAGDSLLSNPKFALWTQYSDDFYVKFPDEGITMLRTLSGYYDDIFLAKMIEAALKTTSAAKRVEGELFKKWLVGSYPPEFIFTSLELQRAGKTLLENPLLNTWSRYVVDFNKHNNNSAKKVSVSKILTEFYNKDELLQTIALAKKDASTEKLATDLGRALLNST</sequence>
<evidence type="ECO:0008006" key="3">
    <source>
        <dbReference type="Google" id="ProtNLM"/>
    </source>
</evidence>
<evidence type="ECO:0000313" key="1">
    <source>
        <dbReference type="EMBL" id="KAL3657658.1"/>
    </source>
</evidence>
<name>A0ABD3ET23_9STRA</name>
<comment type="caution">
    <text evidence="1">The sequence shown here is derived from an EMBL/GenBank/DDBJ whole genome shotgun (WGS) entry which is preliminary data.</text>
</comment>
<protein>
    <recommendedName>
        <fullName evidence="3">RXLR phytopathogen effector protein WY-domain domain-containing protein</fullName>
    </recommendedName>
</protein>
<organism evidence="1 2">
    <name type="scientific">Phytophthora oleae</name>
    <dbReference type="NCBI Taxonomy" id="2107226"/>
    <lineage>
        <taxon>Eukaryota</taxon>
        <taxon>Sar</taxon>
        <taxon>Stramenopiles</taxon>
        <taxon>Oomycota</taxon>
        <taxon>Peronosporomycetes</taxon>
        <taxon>Peronosporales</taxon>
        <taxon>Peronosporaceae</taxon>
        <taxon>Phytophthora</taxon>
    </lineage>
</organism>
<dbReference type="EMBL" id="JBIMZQ010000062">
    <property type="protein sequence ID" value="KAL3657658.1"/>
    <property type="molecule type" value="Genomic_DNA"/>
</dbReference>
<keyword evidence="2" id="KW-1185">Reference proteome</keyword>
<gene>
    <name evidence="1" type="ORF">V7S43_017460</name>
</gene>
<evidence type="ECO:0000313" key="2">
    <source>
        <dbReference type="Proteomes" id="UP001632037"/>
    </source>
</evidence>